<proteinExistence type="predicted"/>
<dbReference type="RefSeq" id="WP_085865002.1">
    <property type="nucleotide sequence ID" value="NZ_FWFT01000004.1"/>
</dbReference>
<accession>A0A1Y5SWY8</accession>
<dbReference type="OrthoDB" id="7866534at2"/>
<dbReference type="EMBL" id="FWFT01000004">
    <property type="protein sequence ID" value="SLN50011.1"/>
    <property type="molecule type" value="Genomic_DNA"/>
</dbReference>
<keyword evidence="1" id="KW-0812">Transmembrane</keyword>
<organism evidence="2 3">
    <name type="scientific">Pseudooctadecabacter jejudonensis</name>
    <dbReference type="NCBI Taxonomy" id="1391910"/>
    <lineage>
        <taxon>Bacteria</taxon>
        <taxon>Pseudomonadati</taxon>
        <taxon>Pseudomonadota</taxon>
        <taxon>Alphaproteobacteria</taxon>
        <taxon>Rhodobacterales</taxon>
        <taxon>Paracoccaceae</taxon>
        <taxon>Pseudooctadecabacter</taxon>
    </lineage>
</organism>
<name>A0A1Y5SWY8_9RHOB</name>
<protein>
    <submittedName>
        <fullName evidence="2">Uncharacterized protein</fullName>
    </submittedName>
</protein>
<reference evidence="2 3" key="1">
    <citation type="submission" date="2017-03" db="EMBL/GenBank/DDBJ databases">
        <authorList>
            <person name="Afonso C.L."/>
            <person name="Miller P.J."/>
            <person name="Scott M.A."/>
            <person name="Spackman E."/>
            <person name="Goraichik I."/>
            <person name="Dimitrov K.M."/>
            <person name="Suarez D.L."/>
            <person name="Swayne D.E."/>
        </authorList>
    </citation>
    <scope>NUCLEOTIDE SEQUENCE [LARGE SCALE GENOMIC DNA]</scope>
    <source>
        <strain evidence="2 3">CECT 8397</strain>
    </source>
</reference>
<keyword evidence="3" id="KW-1185">Reference proteome</keyword>
<keyword evidence="1" id="KW-1133">Transmembrane helix</keyword>
<keyword evidence="1" id="KW-0472">Membrane</keyword>
<evidence type="ECO:0000313" key="2">
    <source>
        <dbReference type="EMBL" id="SLN50011.1"/>
    </source>
</evidence>
<evidence type="ECO:0000256" key="1">
    <source>
        <dbReference type="SAM" id="Phobius"/>
    </source>
</evidence>
<sequence>MTIDASLNERLRRVVRKHDKMKRNGVVHRVGRDGLIRSRPRLIRPQFPWRGLAVLVGLLILFKSVLFAQIGPNNYDLRVEALRQGTLLEQAGAVVMQPEPVTVAVGGYLKQFFFQR</sequence>
<feature type="transmembrane region" description="Helical" evidence="1">
    <location>
        <begin position="47"/>
        <end position="70"/>
    </location>
</feature>
<dbReference type="Proteomes" id="UP000193623">
    <property type="component" value="Unassembled WGS sequence"/>
</dbReference>
<evidence type="ECO:0000313" key="3">
    <source>
        <dbReference type="Proteomes" id="UP000193623"/>
    </source>
</evidence>
<dbReference type="AlphaFoldDB" id="A0A1Y5SWY8"/>
<gene>
    <name evidence="2" type="ORF">PSJ8397_02602</name>
</gene>